<dbReference type="EMBL" id="NITY01000007">
    <property type="protein sequence ID" value="PHM40065.1"/>
    <property type="molecule type" value="Genomic_DNA"/>
</dbReference>
<evidence type="ECO:0000256" key="9">
    <source>
        <dbReference type="SAM" id="Phobius"/>
    </source>
</evidence>
<dbReference type="FunFam" id="3.30.70.100:FF:000015">
    <property type="entry name" value="Potassium efflux system KefA"/>
    <property type="match status" value="1"/>
</dbReference>
<evidence type="ECO:0000256" key="2">
    <source>
        <dbReference type="ARBA" id="ARBA00008017"/>
    </source>
</evidence>
<dbReference type="SUPFAM" id="SSF82689">
    <property type="entry name" value="Mechanosensitive channel protein MscS (YggB), C-terminal domain"/>
    <property type="match status" value="1"/>
</dbReference>
<dbReference type="NCBIfam" id="NF008438">
    <property type="entry name" value="PRK11281.1"/>
    <property type="match status" value="1"/>
</dbReference>
<feature type="transmembrane region" description="Helical" evidence="9">
    <location>
        <begin position="616"/>
        <end position="632"/>
    </location>
</feature>
<evidence type="ECO:0000313" key="17">
    <source>
        <dbReference type="Proteomes" id="UP000198919"/>
    </source>
</evidence>
<protein>
    <submittedName>
        <fullName evidence="15">Miniconductance mechanosensitive channel MscM</fullName>
    </submittedName>
    <submittedName>
        <fullName evidence="16">Potassium efflux system protein</fullName>
    </submittedName>
</protein>
<dbReference type="InterPro" id="IPR024393">
    <property type="entry name" value="MscS_porin"/>
</dbReference>
<feature type="domain" description="Mechanosensitive ion channel MscS C-terminal" evidence="13">
    <location>
        <begin position="1027"/>
        <end position="1108"/>
    </location>
</feature>
<dbReference type="PANTHER" id="PTHR30347:SF1">
    <property type="entry name" value="MECHANOSENSITIVE CHANNEL MSCK"/>
    <property type="match status" value="1"/>
</dbReference>
<proteinExistence type="inferred from homology"/>
<dbReference type="InterPro" id="IPR006686">
    <property type="entry name" value="MscS_channel_CS"/>
</dbReference>
<dbReference type="Pfam" id="PF21082">
    <property type="entry name" value="MS_channel_3rd"/>
    <property type="match status" value="1"/>
</dbReference>
<evidence type="ECO:0000256" key="3">
    <source>
        <dbReference type="ARBA" id="ARBA00022475"/>
    </source>
</evidence>
<evidence type="ECO:0000313" key="16">
    <source>
        <dbReference type="EMBL" id="SFJ29568.1"/>
    </source>
</evidence>
<dbReference type="SUPFAM" id="SSF82861">
    <property type="entry name" value="Mechanosensitive channel protein MscS (YggB), transmembrane region"/>
    <property type="match status" value="1"/>
</dbReference>
<dbReference type="OrthoDB" id="9799209at2"/>
<dbReference type="Pfam" id="PF12794">
    <property type="entry name" value="MscS_TM"/>
    <property type="match status" value="1"/>
</dbReference>
<comment type="subcellular location">
    <subcellularLocation>
        <location evidence="1">Cell membrane</location>
        <topology evidence="1">Multi-pass membrane protein</topology>
    </subcellularLocation>
</comment>
<feature type="transmembrane region" description="Helical" evidence="9">
    <location>
        <begin position="910"/>
        <end position="931"/>
    </location>
</feature>
<dbReference type="PANTHER" id="PTHR30347">
    <property type="entry name" value="POTASSIUM CHANNEL RELATED"/>
    <property type="match status" value="1"/>
</dbReference>
<dbReference type="Pfam" id="PF00924">
    <property type="entry name" value="MS_channel_2nd"/>
    <property type="match status" value="1"/>
</dbReference>
<evidence type="ECO:0000256" key="5">
    <source>
        <dbReference type="ARBA" id="ARBA00022729"/>
    </source>
</evidence>
<dbReference type="GO" id="GO:0008381">
    <property type="term" value="F:mechanosensitive monoatomic ion channel activity"/>
    <property type="evidence" value="ECO:0007669"/>
    <property type="project" value="UniProtKB-ARBA"/>
</dbReference>
<evidence type="ECO:0000256" key="4">
    <source>
        <dbReference type="ARBA" id="ARBA00022692"/>
    </source>
</evidence>
<feature type="transmembrane region" description="Helical" evidence="9">
    <location>
        <begin position="574"/>
        <end position="596"/>
    </location>
</feature>
<dbReference type="Proteomes" id="UP000224607">
    <property type="component" value="Unassembled WGS sequence"/>
</dbReference>
<keyword evidence="3" id="KW-1003">Cell membrane</keyword>
<dbReference type="Pfam" id="PF21088">
    <property type="entry name" value="MS_channel_1st"/>
    <property type="match status" value="1"/>
</dbReference>
<name>A0A1I3Q6R0_9GAMM</name>
<feature type="transmembrane region" description="Helical" evidence="9">
    <location>
        <begin position="937"/>
        <end position="964"/>
    </location>
</feature>
<evidence type="ECO:0000259" key="10">
    <source>
        <dbReference type="Pfam" id="PF00924"/>
    </source>
</evidence>
<feature type="domain" description="Mechanosensitive ion channel inner membrane" evidence="11">
    <location>
        <begin position="532"/>
        <end position="848"/>
    </location>
</feature>
<dbReference type="InterPro" id="IPR010920">
    <property type="entry name" value="LSM_dom_sf"/>
</dbReference>
<dbReference type="InterPro" id="IPR011066">
    <property type="entry name" value="MscS_channel_C_sf"/>
</dbReference>
<dbReference type="InterPro" id="IPR025692">
    <property type="entry name" value="MscS_IM_dom1"/>
</dbReference>
<sequence length="1143" mass="130446">MVSVNRYLSILLNEGGLCNKLPDRLFSRFVLVVGLLFILSSFFSPANAAFGGDVPTRNDIQNQLNALTERKEHTVEEKASIADLEKALSFFDKIDQVKQGVNLLKKNQQEAPQKSRQIMLEMEDLKNNTQQDENEYKQSLDTLSLKQLEAKLNSTLSSLQKALEDLASYNSQFIGLQTQPERAQNILFHNVQRLQQIRNQLNNALAEQPESYQTKTELLLVEQSFLMQQNEFQRAALQANTQLQSLLQQQRDYTTLQIKQLEDYVLLIQTVVSGKRLIISEETAKEAQTQDGQNSHIQDNPLISRELENNRELSERLVAATRDNNQLAQKNIYVKTQLDRAIQSERNLKEQIKVLRGSLLLSRILFQEQLKIPADALTKDLPTKIADLRLEQFEITQERDLLYQNNDYVKNLLFENHNKIKGESSETVGEIRNALNQILDIRRELLDQLNNQLGNQITHSINLQMDQQQLLDVMGSLQQTLVQQIFWVNSNKPMNLTWLQSLPEQIRDELNHLNVQVTLNGLVTGLENSIHFVIPLVLVGLFLRWQTKGINEQLKKIAGEVGQFRRDSQLHTPLALILTVIKTLPLAFIVLAAGYWYLKSGDDLGELIWGYSRQLALFWVMYSTCYQILSAGRIGEQHFALNKADCTLFRKNLVRLSIVLLPVLFWITLGVKHPLQLSDDVIGQGITLVCLFFVFLFVFPFCRYIWREKNSHMIRLIVVTTLTFAPLVMMVLMVSGYFYTTLHLAERWLYSLYLLLLWYISYQTCLRGLGIAARRIAYRRAVARRQSLTKEGIEGEVLEEPPMALDLINQQSLRLTTMVLFLVFLGAFYWIWSDLVTVFSYLDGINLWQYSTTNELGNVLKYITLKDLVLSIAMLVISWIMMRNLPGLLEVLVLSRLQLQQGASYAIKTTLTYLIIGVGGITALGTLGLSWNKLQWLAAALSVGLGFGLQEIFANFVSGLIILFERPVRIGDTVTIGTYSGSVSKIRIRATTITDFDRKEVIIPNRAFVTERLINWSLSDTVTRIIIKVGVAYGSDLDKVKEVLLKAANDNSRVMSEPGPQVYFMSFGASTLDHELRLYVREVGDRSRTVDEVNRSIDKLCRENDINIAFNQLEVYLHNGQGDTLQEVQKPLNGGNHHPDGHF</sequence>
<dbReference type="InterPro" id="IPR052702">
    <property type="entry name" value="MscS-like_channel"/>
</dbReference>
<feature type="coiled-coil region" evidence="8">
    <location>
        <begin position="303"/>
        <end position="330"/>
    </location>
</feature>
<dbReference type="FunFam" id="1.10.287.1260:FF:000002">
    <property type="entry name" value="Potassium efflux system KefA"/>
    <property type="match status" value="1"/>
</dbReference>
<keyword evidence="6 9" id="KW-1133">Transmembrane helix</keyword>
<keyword evidence="8" id="KW-0175">Coiled coil</keyword>
<comment type="similarity">
    <text evidence="2">Belongs to the MscS (TC 1.A.23) family.</text>
</comment>
<feature type="domain" description="Mechanosensitive ion channel transmembrane helices 2/3" evidence="14">
    <location>
        <begin position="910"/>
        <end position="950"/>
    </location>
</feature>
<feature type="transmembrane region" description="Helical" evidence="9">
    <location>
        <begin position="750"/>
        <end position="770"/>
    </location>
</feature>
<dbReference type="InterPro" id="IPR049142">
    <property type="entry name" value="MS_channel_1st"/>
</dbReference>
<evidence type="ECO:0000256" key="7">
    <source>
        <dbReference type="ARBA" id="ARBA00023136"/>
    </source>
</evidence>
<evidence type="ECO:0000256" key="1">
    <source>
        <dbReference type="ARBA" id="ARBA00004651"/>
    </source>
</evidence>
<dbReference type="InterPro" id="IPR049278">
    <property type="entry name" value="MS_channel_C"/>
</dbReference>
<feature type="transmembrane region" description="Helical" evidence="9">
    <location>
        <begin position="714"/>
        <end position="738"/>
    </location>
</feature>
<feature type="transmembrane region" description="Helical" evidence="9">
    <location>
        <begin position="653"/>
        <end position="669"/>
    </location>
</feature>
<evidence type="ECO:0000313" key="18">
    <source>
        <dbReference type="Proteomes" id="UP000224607"/>
    </source>
</evidence>
<dbReference type="Gene3D" id="3.30.70.100">
    <property type="match status" value="1"/>
</dbReference>
<evidence type="ECO:0000259" key="11">
    <source>
        <dbReference type="Pfam" id="PF12794"/>
    </source>
</evidence>
<dbReference type="SUPFAM" id="SSF50182">
    <property type="entry name" value="Sm-like ribonucleoproteins"/>
    <property type="match status" value="1"/>
</dbReference>
<accession>A0A1I3Q6R0</accession>
<dbReference type="InterPro" id="IPR011014">
    <property type="entry name" value="MscS_channel_TM-2"/>
</dbReference>
<evidence type="ECO:0000256" key="8">
    <source>
        <dbReference type="SAM" id="Coils"/>
    </source>
</evidence>
<keyword evidence="4 9" id="KW-0812">Transmembrane</keyword>
<dbReference type="PROSITE" id="PS01246">
    <property type="entry name" value="UPF0003"/>
    <property type="match status" value="1"/>
</dbReference>
<evidence type="ECO:0000259" key="12">
    <source>
        <dbReference type="Pfam" id="PF12795"/>
    </source>
</evidence>
<reference evidence="16" key="2">
    <citation type="submission" date="2016-10" db="EMBL/GenBank/DDBJ databases">
        <authorList>
            <person name="de Groot N.N."/>
        </authorList>
    </citation>
    <scope>NUCLEOTIDE SEQUENCE [LARGE SCALE GENOMIC DNA]</scope>
    <source>
        <strain evidence="16">DSM 17908</strain>
    </source>
</reference>
<keyword evidence="5" id="KW-0732">Signal</keyword>
<evidence type="ECO:0000256" key="6">
    <source>
        <dbReference type="ARBA" id="ARBA00022989"/>
    </source>
</evidence>
<keyword evidence="7 9" id="KW-0472">Membrane</keyword>
<feature type="domain" description="Mechanosensitive ion channel MscS" evidence="10">
    <location>
        <begin position="952"/>
        <end position="1017"/>
    </location>
</feature>
<feature type="transmembrane region" description="Helical" evidence="9">
    <location>
        <begin position="813"/>
        <end position="832"/>
    </location>
</feature>
<feature type="transmembrane region" description="Helical" evidence="9">
    <location>
        <begin position="681"/>
        <end position="702"/>
    </location>
</feature>
<reference evidence="17" key="1">
    <citation type="submission" date="2016-10" db="EMBL/GenBank/DDBJ databases">
        <authorList>
            <person name="Varghese N."/>
            <person name="Submissions S."/>
        </authorList>
    </citation>
    <scope>NUCLEOTIDE SEQUENCE [LARGE SCALE GENOMIC DNA]</scope>
    <source>
        <strain evidence="17">DSM 17908</strain>
    </source>
</reference>
<evidence type="ECO:0000259" key="13">
    <source>
        <dbReference type="Pfam" id="PF21082"/>
    </source>
</evidence>
<dbReference type="GO" id="GO:0009992">
    <property type="term" value="P:intracellular water homeostasis"/>
    <property type="evidence" value="ECO:0007669"/>
    <property type="project" value="TreeGrafter"/>
</dbReference>
<feature type="domain" description="Mechanosensitive ion channel MscS porin" evidence="12">
    <location>
        <begin position="63"/>
        <end position="304"/>
    </location>
</feature>
<dbReference type="FunFam" id="2.30.30.60:FF:000001">
    <property type="entry name" value="MscS Mechanosensitive ion channel"/>
    <property type="match status" value="1"/>
</dbReference>
<dbReference type="GO" id="GO:0005886">
    <property type="term" value="C:plasma membrane"/>
    <property type="evidence" value="ECO:0007669"/>
    <property type="project" value="UniProtKB-SubCell"/>
</dbReference>
<gene>
    <name evidence="16" type="ORF">SAMN05421680_10758</name>
    <name evidence="15" type="ORF">Xmau_02251</name>
</gene>
<dbReference type="Gene3D" id="2.30.30.60">
    <property type="match status" value="1"/>
</dbReference>
<evidence type="ECO:0000313" key="15">
    <source>
        <dbReference type="EMBL" id="PHM40065.1"/>
    </source>
</evidence>
<dbReference type="RefSeq" id="WP_092510098.1">
    <property type="nucleotide sequence ID" value="NZ_CAWNQB010000067.1"/>
</dbReference>
<evidence type="ECO:0000259" key="14">
    <source>
        <dbReference type="Pfam" id="PF21088"/>
    </source>
</evidence>
<dbReference type="AlphaFoldDB" id="A0A1I3Q6R0"/>
<feature type="transmembrane region" description="Helical" evidence="9">
    <location>
        <begin position="529"/>
        <end position="546"/>
    </location>
</feature>
<feature type="transmembrane region" description="Helical" evidence="9">
    <location>
        <begin position="29"/>
        <end position="50"/>
    </location>
</feature>
<organism evidence="16 17">
    <name type="scientific">Xenorhabdus mauleonii</name>
    <dbReference type="NCBI Taxonomy" id="351675"/>
    <lineage>
        <taxon>Bacteria</taxon>
        <taxon>Pseudomonadati</taxon>
        <taxon>Pseudomonadota</taxon>
        <taxon>Gammaproteobacteria</taxon>
        <taxon>Enterobacterales</taxon>
        <taxon>Morganellaceae</taxon>
        <taxon>Xenorhabdus</taxon>
    </lineage>
</organism>
<feature type="transmembrane region" description="Helical" evidence="9">
    <location>
        <begin position="868"/>
        <end position="889"/>
    </location>
</feature>
<feature type="coiled-coil region" evidence="8">
    <location>
        <begin position="115"/>
        <end position="165"/>
    </location>
</feature>
<dbReference type="InterPro" id="IPR006685">
    <property type="entry name" value="MscS_channel_2nd"/>
</dbReference>
<dbReference type="InterPro" id="IPR023408">
    <property type="entry name" value="MscS_beta-dom_sf"/>
</dbReference>
<reference evidence="15 18" key="3">
    <citation type="journal article" date="2017" name="Nat. Microbiol.">
        <title>Natural product diversity associated with the nematode symbionts Photorhabdus and Xenorhabdus.</title>
        <authorList>
            <person name="Tobias N.J."/>
            <person name="Wolff H."/>
            <person name="Djahanschiri B."/>
            <person name="Grundmann F."/>
            <person name="Kronenwerth M."/>
            <person name="Shi Y.M."/>
            <person name="Simonyi S."/>
            <person name="Grun P."/>
            <person name="Shapiro-Ilan D."/>
            <person name="Pidot S.J."/>
            <person name="Stinear T.P."/>
            <person name="Ebersberger I."/>
            <person name="Bode H.B."/>
        </authorList>
    </citation>
    <scope>NUCLEOTIDE SEQUENCE [LARGE SCALE GENOMIC DNA]</scope>
    <source>
        <strain evidence="15 18">DSM 17908</strain>
    </source>
</reference>
<dbReference type="Proteomes" id="UP000198919">
    <property type="component" value="Unassembled WGS sequence"/>
</dbReference>
<dbReference type="EMBL" id="FORG01000007">
    <property type="protein sequence ID" value="SFJ29568.1"/>
    <property type="molecule type" value="Genomic_DNA"/>
</dbReference>
<keyword evidence="18" id="KW-1185">Reference proteome</keyword>
<dbReference type="Gene3D" id="1.10.287.1260">
    <property type="match status" value="1"/>
</dbReference>
<dbReference type="Pfam" id="PF12795">
    <property type="entry name" value="MscS_porin"/>
    <property type="match status" value="1"/>
</dbReference>
<dbReference type="STRING" id="351675.SAMN05421680_10758"/>